<organism evidence="2 3">
    <name type="scientific">Arthrobacter koreensis</name>
    <dbReference type="NCBI Taxonomy" id="199136"/>
    <lineage>
        <taxon>Bacteria</taxon>
        <taxon>Bacillati</taxon>
        <taxon>Actinomycetota</taxon>
        <taxon>Actinomycetes</taxon>
        <taxon>Micrococcales</taxon>
        <taxon>Micrococcaceae</taxon>
        <taxon>Arthrobacter</taxon>
    </lineage>
</organism>
<dbReference type="EMBL" id="CP106856">
    <property type="protein sequence ID" value="UYB36892.1"/>
    <property type="molecule type" value="Genomic_DNA"/>
</dbReference>
<evidence type="ECO:0000313" key="3">
    <source>
        <dbReference type="Proteomes" id="UP001063368"/>
    </source>
</evidence>
<keyword evidence="3" id="KW-1185">Reference proteome</keyword>
<feature type="domain" description="Cupin type-2" evidence="1">
    <location>
        <begin position="26"/>
        <end position="97"/>
    </location>
</feature>
<protein>
    <submittedName>
        <fullName evidence="2">Cupin domain-containing protein</fullName>
    </submittedName>
</protein>
<dbReference type="InterPro" id="IPR013096">
    <property type="entry name" value="Cupin_2"/>
</dbReference>
<dbReference type="Proteomes" id="UP001063368">
    <property type="component" value="Chromosome"/>
</dbReference>
<dbReference type="RefSeq" id="WP_091607101.1">
    <property type="nucleotide sequence ID" value="NZ_CECE01000008.1"/>
</dbReference>
<dbReference type="Gene3D" id="2.60.120.10">
    <property type="entry name" value="Jelly Rolls"/>
    <property type="match status" value="1"/>
</dbReference>
<dbReference type="CDD" id="cd06982">
    <property type="entry name" value="cupin_BauB-like"/>
    <property type="match status" value="1"/>
</dbReference>
<accession>A0ABY6FV36</accession>
<name>A0ABY6FV36_9MICC</name>
<dbReference type="SUPFAM" id="SSF51182">
    <property type="entry name" value="RmlC-like cupins"/>
    <property type="match status" value="1"/>
</dbReference>
<dbReference type="InterPro" id="IPR014710">
    <property type="entry name" value="RmlC-like_jellyroll"/>
</dbReference>
<reference evidence="2" key="1">
    <citation type="submission" date="2022-09" db="EMBL/GenBank/DDBJ databases">
        <authorList>
            <person name="Li D."/>
            <person name="Cheng J."/>
            <person name="Li Y."/>
        </authorList>
    </citation>
    <scope>NUCLEOTIDE SEQUENCE</scope>
    <source>
        <strain evidence="2">DL</strain>
    </source>
</reference>
<sequence>MNSSSLDYGQAVAAVQIDNDRVRVTEWRFPPGTQTGWHRHELDYVVVPTAAGHMSYETADGGQATLDLVVGESYAREAGSEHNVINKTDTEFAFVEIELKTTQNS</sequence>
<gene>
    <name evidence="2" type="ORF">N9A08_04225</name>
</gene>
<evidence type="ECO:0000259" key="1">
    <source>
        <dbReference type="Pfam" id="PF07883"/>
    </source>
</evidence>
<evidence type="ECO:0000313" key="2">
    <source>
        <dbReference type="EMBL" id="UYB36892.1"/>
    </source>
</evidence>
<dbReference type="InterPro" id="IPR011051">
    <property type="entry name" value="RmlC_Cupin_sf"/>
</dbReference>
<proteinExistence type="predicted"/>
<dbReference type="Pfam" id="PF07883">
    <property type="entry name" value="Cupin_2"/>
    <property type="match status" value="1"/>
</dbReference>